<dbReference type="AlphaFoldDB" id="A0A5J4Q617"/>
<name>A0A5J4Q617_9ZZZZ</name>
<sequence>MIYRYLTLFKQALIIPFCTFAVHHIYTKLVQLLTILKRQRYEIELFPMMKEQLRIADLCRKIGLAIESIKSLFEGKSLTAKSFSFFSPEHNQKFTAEDVRLEVEKEPDNPNKLRLNLNGVNILDWFRQKYQEFQKAIGIHIKPKKDAELAQNKGIKL</sequence>
<comment type="caution">
    <text evidence="1">The sequence shown here is derived from an EMBL/GenBank/DDBJ whole genome shotgun (WGS) entry which is preliminary data.</text>
</comment>
<dbReference type="EMBL" id="SNRY01004672">
    <property type="protein sequence ID" value="KAA6317012.1"/>
    <property type="molecule type" value="Genomic_DNA"/>
</dbReference>
<reference evidence="1" key="1">
    <citation type="submission" date="2019-03" db="EMBL/GenBank/DDBJ databases">
        <title>Single cell metagenomics reveals metabolic interactions within the superorganism composed of flagellate Streblomastix strix and complex community of Bacteroidetes bacteria on its surface.</title>
        <authorList>
            <person name="Treitli S.C."/>
            <person name="Kolisko M."/>
            <person name="Husnik F."/>
            <person name="Keeling P."/>
            <person name="Hampl V."/>
        </authorList>
    </citation>
    <scope>NUCLEOTIDE SEQUENCE</scope>
    <source>
        <strain evidence="1">STM</strain>
    </source>
</reference>
<protein>
    <submittedName>
        <fullName evidence="1">Uncharacterized protein</fullName>
    </submittedName>
</protein>
<accession>A0A5J4Q617</accession>
<gene>
    <name evidence="1" type="ORF">EZS27_032769</name>
</gene>
<proteinExistence type="predicted"/>
<organism evidence="1">
    <name type="scientific">termite gut metagenome</name>
    <dbReference type="NCBI Taxonomy" id="433724"/>
    <lineage>
        <taxon>unclassified sequences</taxon>
        <taxon>metagenomes</taxon>
        <taxon>organismal metagenomes</taxon>
    </lineage>
</organism>
<evidence type="ECO:0000313" key="1">
    <source>
        <dbReference type="EMBL" id="KAA6317012.1"/>
    </source>
</evidence>